<evidence type="ECO:0000313" key="1">
    <source>
        <dbReference type="EMBL" id="MCI4378777.1"/>
    </source>
</evidence>
<keyword evidence="2" id="KW-1185">Reference proteome</keyword>
<gene>
    <name evidence="1" type="ORF">PGIGA_G00219560</name>
</gene>
<evidence type="ECO:0000313" key="2">
    <source>
        <dbReference type="Proteomes" id="UP000829447"/>
    </source>
</evidence>
<accession>A0ACC5WIU2</accession>
<organism evidence="1 2">
    <name type="scientific">Pangasianodon gigas</name>
    <name type="common">Mekong giant catfish</name>
    <name type="synonym">Pangasius gigas</name>
    <dbReference type="NCBI Taxonomy" id="30993"/>
    <lineage>
        <taxon>Eukaryota</taxon>
        <taxon>Metazoa</taxon>
        <taxon>Chordata</taxon>
        <taxon>Craniata</taxon>
        <taxon>Vertebrata</taxon>
        <taxon>Euteleostomi</taxon>
        <taxon>Actinopterygii</taxon>
        <taxon>Neopterygii</taxon>
        <taxon>Teleostei</taxon>
        <taxon>Ostariophysi</taxon>
        <taxon>Siluriformes</taxon>
        <taxon>Pangasiidae</taxon>
        <taxon>Pangasianodon</taxon>
    </lineage>
</organism>
<sequence length="2426" mass="271818">MSKMHVHLTILTINNIKDKDSGSYKVMAFNTEGSAESTASLLVSLKEEQEANSFSLSRRSDRSCSSLDSLVDQTKERKFRVDLRCVGSPFDKTTKEQSRGHHRHKSSLFRTMYFRTSSPSRAPEKDRKLETASECARSPPPMFERPERFSDRYSDIYCDRFTGRDRSSDRFSDKFSDRCSDRYSDRFSDTESLHGEVRAKLHLLQKAVKKKKRLSVSTMSSTEFDLESVTSETSYTDFAERHRVKPTTLTDLQHACQSDQVEGALIRRSGDFQSRLERITGLGTQSVEPTQSRVKHSFEPQSRSRAVQMMRGELPLEDIRTKETNMIDISEKEMDETAISKEETTKEVEYNISGGTDSILGQWEKEAKAKEPFVLQWLEAGEVSQNIPKEIKTLHEESTFKEPSSSKPLMSVKETFLSGSVPQNGSKLVPIQQLQPRAMSIENVLEKNLESECLETEEQFLAKRIRKWQEGVQTDETVAGASERSEAKGSSVHKLEDKMLNEPLAVTQKIFSFTMASPKDEDLIECEAQQKAGEGSESEVLISEDVILAQPVPWQQGYAEVVTSAWSKENANLHKPDEKVNQKQTVSQRGLSFTNASRSLAKEQCPDEHHRPNELISDSSFTNIVRTSVKEKLRPEQGTQCKRHSSQVEMSEIKSGSVLLVGEGETLTQEVMKWQHDEAEGVTQLWSKDNEPHAQKAEYEIQRTEPSTLTERVSSSLVPSAKEKPSSDHETHSELFLMQDQMTLKNRTDLIVSGKETIVQPVRKWNQRHVDTEKASHFHRSEGEKYKKAPAVVPQRDSSFIKVSRSAKEKQMHEHGPQRESHLSRERINELKSKSECYVSEEEALTQRIMKWQHDVLSEQEHAVPLEPDWVTSVGNAEDTAANKDVEPSKSSQSLPRRTTKEMFYTDDSTEDYELDTSNMQMQFQNISHEDGEKLQTESDYLVSEEEALATRIKKWQQDILTEQEQEENVELESNWTITEHLQTLTQKTDDGLEVVDPSHCGMTSKALFEVDKTSTHVSHKDLPQDNSDKWTESQKNPYEKVVGYQGAAKDMEVCSMTEHKKLLSKQEPTTILDETVKSGAPGFLTTLLPNIKVRRGEMTDLQCQFHGDPKPVVCWLKDGQAIIRDPDFDVRTREKSSTLTIYYPTKDHQGKFTCNISNKHGKASMSCMLEVTDDEHKDWPETPQEVKVTEELVLAEEQIVDEELESFMNLGVDKKFSLQVPHPVIHVPCLSDSYTYSSPVEIRVTAPTPVLDTSEDIFEPIAKTTDVPPDEGTSQAMKHKFTFSFDDVGEAPQILKQLEDISCSEGQSAMLECIISGEPAPDVTWLHDDLSLDPSRGKYKLDEHDKIYTLYIHNFTYLDAGTYRCTATNRFGQVQSVAHVFFDSTTLGNIGSLSRLEMTEQTRSAGFSSNISPAVRPKTLIGTSVASKELPAKGEECAYEVYKPATTEEYTESPMNHFIPVTDAPSVLQKGAAKFKQAAQSGEPVITGCGLQSSGAEVSVSKLKQAFETPKSLIVEPDDITVESRVESFYPVEDIPEFALQIQQHGEGMISSNMPGNMLSSIDTCMESPLRSTPDVTETFIMKSIAPSIEEISMEGKQASSDLHHFVSLAHVTEVQHSPTLIRPQAILPGKMRNVTDTLGSPEIKTNQVENVIKKGTVGAFIRPGGSHLETDSSAFSTQEIPLLIKPNEVELPVQSKTDTISQGENYYKLSNIESFQGGTQEAAGTLRNVPEIAKSVRVKQKSEGTKKGSVQDFATETLQQQQQKAVNPGAAGIRLEEEEVTFSAVYDFYNPPSDWGRPLSPESEMSIEVGSTFSEEIAEIERFYTPASSTEISQFPKSPESFHTSTETPSGAMTPPEYPFSPVEHKRPPSSSSDGLYSPAKFFRSPDDEGIETTPPVFTIDENMILPEGRDLLGLGSLQEKVQGIPPAFLKPLTKKRVFEGDTLRFCAEVFGLPSPEVKWFRNKTRLVPDDRTRIERDGDNISLEIHNIAKTDQGEYICEAVNYVGEAKSVALVVVRSQETKIMLAPPAVTHQHVIEFDVEEDEDPSRSPSPQEILLEVELDENEVKEFEKQVKIVTIPEYTSDNKSMIISLDVLPSTYDEGTVDFIAQENDDYKIAFEVTEMPPRFINPICDIETPENTTVMFECSLMGIPSPIVSWFKGNTKIPHDKKKYIHSSDGDNHFLKILKINTQDSGIYTCRAINVVGETLCRASLMVLNPQACSGKARGRELTAVSLGSAIVQPQKFDLVVGNSSFDGEQPSEIELEFEFPQEADESQKAVRLVAMTDNEVSEQGQKYVSINFDVYAEPSKEDKIEFKGKSTSMCSFHFQVTETPPKCIIPLQNVTAAVGTPVMLQCLVSGKPNPTAEWFKDGAPVTNPRYIIQEKASGHFNLLITNAVQSDAGEFKCIILNKAGSTETVALLKVI</sequence>
<dbReference type="Proteomes" id="UP000829447">
    <property type="component" value="Linkage Group LG5"/>
</dbReference>
<comment type="caution">
    <text evidence="1">The sequence shown here is derived from an EMBL/GenBank/DDBJ whole genome shotgun (WGS) entry which is preliminary data.</text>
</comment>
<proteinExistence type="predicted"/>
<reference evidence="1 2" key="1">
    <citation type="journal article" date="2022" name="bioRxiv">
        <title>An ancient truncated duplication of the anti-Mullerian hormone receptor type 2 gene is a potential conserved master sex determinant in the Pangasiidae catfish family.</title>
        <authorList>
            <person name="Wen M."/>
            <person name="Pan Q."/>
            <person name="Jouanno E."/>
            <person name="Montfort J."/>
            <person name="Zahm M."/>
            <person name="Cabau C."/>
            <person name="Klopp C."/>
            <person name="Iampietro C."/>
            <person name="Roques C."/>
            <person name="Bouchez O."/>
            <person name="Castinel A."/>
            <person name="Donnadieu C."/>
            <person name="Parrinello H."/>
            <person name="Poncet C."/>
            <person name="Belmonte E."/>
            <person name="Gautier V."/>
            <person name="Avarre J.-C."/>
            <person name="Dugue R."/>
            <person name="Gustiano R."/>
            <person name="Ha T.T.T."/>
            <person name="Campet M."/>
            <person name="Sriphairoj K."/>
            <person name="Ribolli J."/>
            <person name="de Almeida F.L."/>
            <person name="Desvignes T."/>
            <person name="Postlethwait J.H."/>
            <person name="Bucao C.F."/>
            <person name="Robinson-Rechavi M."/>
            <person name="Bobe J."/>
            <person name="Herpin A."/>
            <person name="Guiguen Y."/>
        </authorList>
    </citation>
    <scope>NUCLEOTIDE SEQUENCE [LARGE SCALE GENOMIC DNA]</scope>
    <source>
        <strain evidence="1">YG-Dec2019</strain>
    </source>
</reference>
<dbReference type="EMBL" id="CM040458">
    <property type="protein sequence ID" value="MCI4378777.1"/>
    <property type="molecule type" value="Genomic_DNA"/>
</dbReference>
<name>A0ACC5WIU2_PANGG</name>
<protein>
    <submittedName>
        <fullName evidence="1">Uncharacterized protein</fullName>
    </submittedName>
</protein>